<keyword evidence="1" id="KW-0175">Coiled coil</keyword>
<dbReference type="Proteomes" id="UP000199028">
    <property type="component" value="Unassembled WGS sequence"/>
</dbReference>
<sequence length="57" mass="6179">MTGRKNPKKVLAGRIGGSAKSKNAELEQRTRDELARLQTELAEAVEAVLASAEERLS</sequence>
<name>A0A1H9XAP1_9PSEU</name>
<accession>A0A1H9XAP1</accession>
<proteinExistence type="predicted"/>
<evidence type="ECO:0000313" key="2">
    <source>
        <dbReference type="EMBL" id="SES42947.1"/>
    </source>
</evidence>
<evidence type="ECO:0000313" key="3">
    <source>
        <dbReference type="Proteomes" id="UP000199028"/>
    </source>
</evidence>
<dbReference type="RefSeq" id="WP_170176529.1">
    <property type="nucleotide sequence ID" value="NZ_FOFT01000014.1"/>
</dbReference>
<gene>
    <name evidence="2" type="ORF">SAMN05216195_11421</name>
</gene>
<evidence type="ECO:0000256" key="1">
    <source>
        <dbReference type="SAM" id="Coils"/>
    </source>
</evidence>
<feature type="coiled-coil region" evidence="1">
    <location>
        <begin position="27"/>
        <end position="54"/>
    </location>
</feature>
<protein>
    <submittedName>
        <fullName evidence="2">Uncharacterized protein</fullName>
    </submittedName>
</protein>
<reference evidence="3" key="1">
    <citation type="submission" date="2016-10" db="EMBL/GenBank/DDBJ databases">
        <authorList>
            <person name="Varghese N."/>
            <person name="Submissions S."/>
        </authorList>
    </citation>
    <scope>NUCLEOTIDE SEQUENCE [LARGE SCALE GENOMIC DNA]</scope>
    <source>
        <strain evidence="3">CGMCC 4.578</strain>
    </source>
</reference>
<dbReference type="AlphaFoldDB" id="A0A1H9XAP1"/>
<organism evidence="2 3">
    <name type="scientific">Lentzea flaviverrucosa</name>
    <dbReference type="NCBI Taxonomy" id="200379"/>
    <lineage>
        <taxon>Bacteria</taxon>
        <taxon>Bacillati</taxon>
        <taxon>Actinomycetota</taxon>
        <taxon>Actinomycetes</taxon>
        <taxon>Pseudonocardiales</taxon>
        <taxon>Pseudonocardiaceae</taxon>
        <taxon>Lentzea</taxon>
    </lineage>
</organism>
<keyword evidence="3" id="KW-1185">Reference proteome</keyword>
<dbReference type="EMBL" id="FOFT01000014">
    <property type="protein sequence ID" value="SES42947.1"/>
    <property type="molecule type" value="Genomic_DNA"/>
</dbReference>